<name>A0ABY6DAQ6_9RHOB</name>
<evidence type="ECO:0000259" key="2">
    <source>
        <dbReference type="Pfam" id="PF00144"/>
    </source>
</evidence>
<evidence type="ECO:0000313" key="3">
    <source>
        <dbReference type="EMBL" id="UXX83183.1"/>
    </source>
</evidence>
<dbReference type="RefSeq" id="WP_263047870.1">
    <property type="nucleotide sequence ID" value="NZ_CP106738.1"/>
</dbReference>
<reference evidence="3" key="1">
    <citation type="submission" date="2022-10" db="EMBL/GenBank/DDBJ databases">
        <title>Roseovarius pelagicus sp. nov., isolated from Arctic seawater.</title>
        <authorList>
            <person name="Hong Y.W."/>
            <person name="Hwang C.Y."/>
        </authorList>
    </citation>
    <scope>NUCLEOTIDE SEQUENCE</scope>
    <source>
        <strain evidence="3">HL-MP18</strain>
    </source>
</reference>
<dbReference type="EMBL" id="CP106738">
    <property type="protein sequence ID" value="UXX83183.1"/>
    <property type="molecule type" value="Genomic_DNA"/>
</dbReference>
<dbReference type="Proteomes" id="UP001064087">
    <property type="component" value="Chromosome"/>
</dbReference>
<dbReference type="Pfam" id="PF00144">
    <property type="entry name" value="Beta-lactamase"/>
    <property type="match status" value="1"/>
</dbReference>
<evidence type="ECO:0000313" key="4">
    <source>
        <dbReference type="Proteomes" id="UP001064087"/>
    </source>
</evidence>
<proteinExistence type="predicted"/>
<gene>
    <name evidence="3" type="ORF">N7U68_19270</name>
</gene>
<dbReference type="PANTHER" id="PTHR43283:SF7">
    <property type="entry name" value="BETA-LACTAMASE-RELATED DOMAIN-CONTAINING PROTEIN"/>
    <property type="match status" value="1"/>
</dbReference>
<feature type="domain" description="Beta-lactamase-related" evidence="2">
    <location>
        <begin position="104"/>
        <end position="385"/>
    </location>
</feature>
<dbReference type="InterPro" id="IPR012338">
    <property type="entry name" value="Beta-lactam/transpept-like"/>
</dbReference>
<evidence type="ECO:0000256" key="1">
    <source>
        <dbReference type="SAM" id="MobiDB-lite"/>
    </source>
</evidence>
<dbReference type="PANTHER" id="PTHR43283">
    <property type="entry name" value="BETA-LACTAMASE-RELATED"/>
    <property type="match status" value="1"/>
</dbReference>
<sequence length="410" mass="45623">MPPPALARTQQNPRSARDLGIMRGFPPPPEKRPTLENWDLAPFNRWSFQNMRSLFPTADVWRGTAPVRPFHSDLQDLDTITFTAQDGSTKSVRDWLTSSYTDGFLIMHRGHVITESYFNDMRRQTPHLSQSVGKSIVGALVGVLHGEGKVDLDAPLADIVPELAQCGYATATLNQVLDMRSGVRFTEDYGMAGSDMTQIDIASGWRPPAYGEIVPTIRDVILTLPQERDHGEAFKYRSIETDLLAWVLERVSGQSLATLLSERIWSRLGCERDGFFTVDSAGTALADGGFNATLRDYARFGLMMLSGGRVGDVQVVPETWVEDSRTGDPDVFGAPYTIASPNGAYSRQWWIHDAKRRDFMARGVFGQLIYLDPETDFMAVKLSSWPDYLIESFTVDMLAAVTAIRDALSA</sequence>
<dbReference type="SUPFAM" id="SSF56601">
    <property type="entry name" value="beta-lactamase/transpeptidase-like"/>
    <property type="match status" value="1"/>
</dbReference>
<keyword evidence="4" id="KW-1185">Reference proteome</keyword>
<accession>A0ABY6DAQ6</accession>
<organism evidence="3 4">
    <name type="scientific">Roseovarius pelagicus</name>
    <dbReference type="NCBI Taxonomy" id="2980108"/>
    <lineage>
        <taxon>Bacteria</taxon>
        <taxon>Pseudomonadati</taxon>
        <taxon>Pseudomonadota</taxon>
        <taxon>Alphaproteobacteria</taxon>
        <taxon>Rhodobacterales</taxon>
        <taxon>Roseobacteraceae</taxon>
        <taxon>Roseovarius</taxon>
    </lineage>
</organism>
<dbReference type="InterPro" id="IPR050789">
    <property type="entry name" value="Diverse_Enzym_Activities"/>
</dbReference>
<dbReference type="InterPro" id="IPR001466">
    <property type="entry name" value="Beta-lactam-related"/>
</dbReference>
<dbReference type="Gene3D" id="3.40.710.10">
    <property type="entry name" value="DD-peptidase/beta-lactamase superfamily"/>
    <property type="match status" value="1"/>
</dbReference>
<feature type="region of interest" description="Disordered" evidence="1">
    <location>
        <begin position="1"/>
        <end position="34"/>
    </location>
</feature>
<protein>
    <submittedName>
        <fullName evidence="3">Beta-lactamase family protein</fullName>
    </submittedName>
</protein>